<proteinExistence type="predicted"/>
<sequence length="112" mass="13077">METVSDHGSHVCHRHVILVLVSVSSVCGGNNFSIFFFYITHVAFDLFRIICYGYSFLWYNVRQIDKLIPIQCMILLYYTVSCNEGDFYGRHRLCSSISHTHTSSRWHTFDSQ</sequence>
<organism evidence="2">
    <name type="scientific">Schizaphis graminum</name>
    <name type="common">Green bug aphid</name>
    <dbReference type="NCBI Taxonomy" id="13262"/>
    <lineage>
        <taxon>Eukaryota</taxon>
        <taxon>Metazoa</taxon>
        <taxon>Ecdysozoa</taxon>
        <taxon>Arthropoda</taxon>
        <taxon>Hexapoda</taxon>
        <taxon>Insecta</taxon>
        <taxon>Pterygota</taxon>
        <taxon>Neoptera</taxon>
        <taxon>Paraneoptera</taxon>
        <taxon>Hemiptera</taxon>
        <taxon>Sternorrhyncha</taxon>
        <taxon>Aphidomorpha</taxon>
        <taxon>Aphidoidea</taxon>
        <taxon>Aphididae</taxon>
        <taxon>Aphidini</taxon>
        <taxon>Schizaphis</taxon>
    </lineage>
</organism>
<reference evidence="2" key="1">
    <citation type="submission" date="2018-04" db="EMBL/GenBank/DDBJ databases">
        <title>Transcriptome of Schizaphis graminum biotype I.</title>
        <authorList>
            <person name="Scully E.D."/>
            <person name="Geib S.M."/>
            <person name="Palmer N.A."/>
            <person name="Koch K."/>
            <person name="Bradshaw J."/>
            <person name="Heng-Moss T."/>
            <person name="Sarath G."/>
        </authorList>
    </citation>
    <scope>NUCLEOTIDE SEQUENCE</scope>
</reference>
<evidence type="ECO:0000256" key="1">
    <source>
        <dbReference type="SAM" id="Phobius"/>
    </source>
</evidence>
<keyword evidence="1" id="KW-0472">Membrane</keyword>
<protein>
    <submittedName>
        <fullName evidence="2">Uncharacterized protein</fullName>
    </submittedName>
</protein>
<gene>
    <name evidence="2" type="ORF">g.107673</name>
</gene>
<dbReference type="AlphaFoldDB" id="A0A2S2P196"/>
<accession>A0A2S2P196</accession>
<keyword evidence="1" id="KW-0812">Transmembrane</keyword>
<keyword evidence="1" id="KW-1133">Transmembrane helix</keyword>
<evidence type="ECO:0000313" key="2">
    <source>
        <dbReference type="EMBL" id="MBY23237.1"/>
    </source>
</evidence>
<feature type="transmembrane region" description="Helical" evidence="1">
    <location>
        <begin position="35"/>
        <end position="59"/>
    </location>
</feature>
<name>A0A2S2P196_SCHGA</name>
<dbReference type="EMBL" id="GGMR01010618">
    <property type="protein sequence ID" value="MBY23237.1"/>
    <property type="molecule type" value="Transcribed_RNA"/>
</dbReference>